<sequence length="555" mass="62037">MPPSSAAPSVLGTRQRAKHACETCKQRKRKCDGKQPCGFCVRYEYDCSFDSQPRKRPATGHTRHVPRRETIRSTEELPRQLSNEIEISQQRMEATSGTAFPHVLGLKLNPRNAPGVYGISWNLGLRDEPTRSFTNLTTLLTHAEMDHYALIYLDHIHSIYAILSKDRLLEEIALRWQNPDIIGSYDTVLCGVAALGSLFSGPESQPHPREAEIVQCAKAMLEATSVIKRPSLHHATAWVLRTLYLRTTNSPHASWMASCTAMHIIEATGAHQDPQSGSVYFGTRDTDGDCDIPRRLFWVTVTLNAWISNEYGRSRVSIRGVSCKKPSHGDDSWTADLISVYEISQQLDQEHGNDSAILLDCLSRLEIPVYGPAALQLSRVNLVLTIYRRLRISCPIIPKDAQARIIDAAIVGLDSAVELAEERGPWWHVANVPFQVVCTLLAMDSRESLMHIPQAMRSLRKVSQQFHTASIRHAVDVAESLVRLSRQNKQNELLDLNQALDSHDGEDNILNQSIYGIQEMLDEDGEPDLDWDAFLSADIPVFDSTSLIAPGQPSI</sequence>
<name>A0ACC3AYP7_9EURO</name>
<organism evidence="1 2">
    <name type="scientific">Aspergillus melleus</name>
    <dbReference type="NCBI Taxonomy" id="138277"/>
    <lineage>
        <taxon>Eukaryota</taxon>
        <taxon>Fungi</taxon>
        <taxon>Dikarya</taxon>
        <taxon>Ascomycota</taxon>
        <taxon>Pezizomycotina</taxon>
        <taxon>Eurotiomycetes</taxon>
        <taxon>Eurotiomycetidae</taxon>
        <taxon>Eurotiales</taxon>
        <taxon>Aspergillaceae</taxon>
        <taxon>Aspergillus</taxon>
        <taxon>Aspergillus subgen. Circumdati</taxon>
    </lineage>
</organism>
<accession>A0ACC3AYP7</accession>
<comment type="caution">
    <text evidence="1">The sequence shown here is derived from an EMBL/GenBank/DDBJ whole genome shotgun (WGS) entry which is preliminary data.</text>
</comment>
<dbReference type="EMBL" id="JAOPJF010000045">
    <property type="protein sequence ID" value="KAK1142923.1"/>
    <property type="molecule type" value="Genomic_DNA"/>
</dbReference>
<gene>
    <name evidence="1" type="ORF">N8T08_007164</name>
</gene>
<proteinExistence type="predicted"/>
<keyword evidence="2" id="KW-1185">Reference proteome</keyword>
<evidence type="ECO:0000313" key="1">
    <source>
        <dbReference type="EMBL" id="KAK1142923.1"/>
    </source>
</evidence>
<dbReference type="Proteomes" id="UP001177260">
    <property type="component" value="Unassembled WGS sequence"/>
</dbReference>
<protein>
    <submittedName>
        <fullName evidence="1">Uncharacterized protein</fullName>
    </submittedName>
</protein>
<evidence type="ECO:0000313" key="2">
    <source>
        <dbReference type="Proteomes" id="UP001177260"/>
    </source>
</evidence>
<reference evidence="1 2" key="1">
    <citation type="journal article" date="2023" name="ACS Omega">
        <title>Identification of the Neoaspergillic Acid Biosynthesis Gene Cluster by Establishing an In Vitro CRISPR-Ribonucleoprotein Genetic System in Aspergillus melleus.</title>
        <authorList>
            <person name="Yuan B."/>
            <person name="Grau M.F."/>
            <person name="Murata R.M."/>
            <person name="Torok T."/>
            <person name="Venkateswaran K."/>
            <person name="Stajich J.E."/>
            <person name="Wang C.C.C."/>
        </authorList>
    </citation>
    <scope>NUCLEOTIDE SEQUENCE [LARGE SCALE GENOMIC DNA]</scope>
    <source>
        <strain evidence="1 2">IMV 1140</strain>
    </source>
</reference>